<keyword evidence="3" id="KW-1185">Reference proteome</keyword>
<dbReference type="PROSITE" id="PS51205">
    <property type="entry name" value="VPS9"/>
    <property type="match status" value="1"/>
</dbReference>
<gene>
    <name evidence="4" type="primary">LOC106062385</name>
</gene>
<dbReference type="Pfam" id="PF02204">
    <property type="entry name" value="VPS9"/>
    <property type="match status" value="1"/>
</dbReference>
<dbReference type="GO" id="GO:0030133">
    <property type="term" value="C:transport vesicle"/>
    <property type="evidence" value="ECO:0007669"/>
    <property type="project" value="TreeGrafter"/>
</dbReference>
<dbReference type="GO" id="GO:0000149">
    <property type="term" value="F:SNARE binding"/>
    <property type="evidence" value="ECO:0007669"/>
    <property type="project" value="TreeGrafter"/>
</dbReference>
<dbReference type="GeneID" id="106062385"/>
<dbReference type="GO" id="GO:0005085">
    <property type="term" value="F:guanyl-nucleotide exchange factor activity"/>
    <property type="evidence" value="ECO:0007669"/>
    <property type="project" value="TreeGrafter"/>
</dbReference>
<dbReference type="GO" id="GO:0005770">
    <property type="term" value="C:late endosome"/>
    <property type="evidence" value="ECO:0007669"/>
    <property type="project" value="TreeGrafter"/>
</dbReference>
<evidence type="ECO:0000313" key="3">
    <source>
        <dbReference type="Proteomes" id="UP001165740"/>
    </source>
</evidence>
<proteinExistence type="predicted"/>
<dbReference type="Proteomes" id="UP001165740">
    <property type="component" value="Chromosome 12"/>
</dbReference>
<dbReference type="OMA" id="VCIPQTA"/>
<evidence type="ECO:0000313" key="4">
    <source>
        <dbReference type="RefSeq" id="XP_055863236.1"/>
    </source>
</evidence>
<evidence type="ECO:0000256" key="1">
    <source>
        <dbReference type="SAM" id="MobiDB-lite"/>
    </source>
</evidence>
<protein>
    <submittedName>
        <fullName evidence="4">Ankyrin repeat domain-containing protein 27-like</fullName>
    </submittedName>
</protein>
<dbReference type="AlphaFoldDB" id="A0A9W2YKB3"/>
<dbReference type="PANTHER" id="PTHR24170:SF1">
    <property type="entry name" value="DOMAIN PROTEIN, PUTATIVE (AFU_ORTHOLOGUE AFUA_1G09870)-RELATED"/>
    <property type="match status" value="1"/>
</dbReference>
<dbReference type="InterPro" id="IPR037191">
    <property type="entry name" value="VPS9_dom_sf"/>
</dbReference>
<dbReference type="GO" id="GO:0045022">
    <property type="term" value="P:early endosome to late endosome transport"/>
    <property type="evidence" value="ECO:0007669"/>
    <property type="project" value="TreeGrafter"/>
</dbReference>
<dbReference type="InterPro" id="IPR051248">
    <property type="entry name" value="UPF0507/Ank_repeat_27"/>
</dbReference>
<reference evidence="4" key="1">
    <citation type="submission" date="2025-08" db="UniProtKB">
        <authorList>
            <consortium name="RefSeq"/>
        </authorList>
    </citation>
    <scope>IDENTIFICATION</scope>
</reference>
<dbReference type="SUPFAM" id="SSF109993">
    <property type="entry name" value="VPS9 domain"/>
    <property type="match status" value="1"/>
</dbReference>
<dbReference type="GO" id="GO:0097422">
    <property type="term" value="C:tubular endosome"/>
    <property type="evidence" value="ECO:0007669"/>
    <property type="project" value="TreeGrafter"/>
</dbReference>
<dbReference type="InterPro" id="IPR003123">
    <property type="entry name" value="VPS9"/>
</dbReference>
<evidence type="ECO:0000259" key="2">
    <source>
        <dbReference type="PROSITE" id="PS51205"/>
    </source>
</evidence>
<feature type="compositionally biased region" description="Basic and acidic residues" evidence="1">
    <location>
        <begin position="435"/>
        <end position="451"/>
    </location>
</feature>
<dbReference type="GO" id="GO:0005769">
    <property type="term" value="C:early endosome"/>
    <property type="evidence" value="ECO:0007669"/>
    <property type="project" value="TreeGrafter"/>
</dbReference>
<name>A0A9W2YKB3_BIOGL</name>
<dbReference type="PANTHER" id="PTHR24170">
    <property type="entry name" value="ANKYRIN REPEAT DOMAIN-CONTAINING PROTEIN 27"/>
    <property type="match status" value="1"/>
</dbReference>
<dbReference type="GO" id="GO:0005886">
    <property type="term" value="C:plasma membrane"/>
    <property type="evidence" value="ECO:0007669"/>
    <property type="project" value="TreeGrafter"/>
</dbReference>
<feature type="compositionally biased region" description="Basic and acidic residues" evidence="1">
    <location>
        <begin position="467"/>
        <end position="477"/>
    </location>
</feature>
<dbReference type="OrthoDB" id="411646at2759"/>
<accession>A0A9W2YKB3</accession>
<dbReference type="Gene3D" id="1.20.1050.80">
    <property type="entry name" value="VPS9 domain"/>
    <property type="match status" value="1"/>
</dbReference>
<feature type="region of interest" description="Disordered" evidence="1">
    <location>
        <begin position="431"/>
        <end position="451"/>
    </location>
</feature>
<feature type="domain" description="VPS9" evidence="2">
    <location>
        <begin position="250"/>
        <end position="406"/>
    </location>
</feature>
<dbReference type="RefSeq" id="XP_055863236.1">
    <property type="nucleotide sequence ID" value="XM_056007261.1"/>
</dbReference>
<organism evidence="3 4">
    <name type="scientific">Biomphalaria glabrata</name>
    <name type="common">Bloodfluke planorb</name>
    <name type="synonym">Freshwater snail</name>
    <dbReference type="NCBI Taxonomy" id="6526"/>
    <lineage>
        <taxon>Eukaryota</taxon>
        <taxon>Metazoa</taxon>
        <taxon>Spiralia</taxon>
        <taxon>Lophotrochozoa</taxon>
        <taxon>Mollusca</taxon>
        <taxon>Gastropoda</taxon>
        <taxon>Heterobranchia</taxon>
        <taxon>Euthyneura</taxon>
        <taxon>Panpulmonata</taxon>
        <taxon>Hygrophila</taxon>
        <taxon>Lymnaeoidea</taxon>
        <taxon>Planorbidae</taxon>
        <taxon>Biomphalaria</taxon>
    </lineage>
</organism>
<sequence length="528" mass="59927">MANDIDELEINPFYKALQSRYVDLYEKAQKNCHLLCIPQTTSISTHIINTDFVDTHVLRPSPYFKDQYMTTHSSNCKTLTLSDNGLYFTTSQGFSDIRDVKILGEELAYNKEYKQYKIIILEEPFDSKFKTQTPQGKEDANTHMLTPKLTVKECTDFLQSFPDFKEILHTLNQKIQNFINHYMVLENYLDDAASRLQDICTQTTVEMTKHLKAPLNSNIKLRDVLAEAVESYVMNAVHDKVFAVISSHLSKQDQTLLTKYQHINKVRPDQIGVRREFSCPLPMAVVELANLSSLRTPREKLVCLKSTVDNITEGVALSLQELTQNSEPDASVAGNPEICITSDDLIPILVTVIAKAKCSHLNSDLFYVDHFMWASADRDRDDLGFCLVTFKAAVQYMVETDFTSMATCLDKELMTNLEDMLTATTLLESQVTQESVEKSNTKSMRDRRERQLNRITGFLEKTVQELKTNRNGNEKPKHLQSIFPDLVTPPSSATSASNQSSQRSSANLGDFLSALQDDEFDQPFGKQT</sequence>
<feature type="region of interest" description="Disordered" evidence="1">
    <location>
        <begin position="467"/>
        <end position="528"/>
    </location>
</feature>
<dbReference type="SMART" id="SM00167">
    <property type="entry name" value="VPS9"/>
    <property type="match status" value="1"/>
</dbReference>
<feature type="compositionally biased region" description="Low complexity" evidence="1">
    <location>
        <begin position="488"/>
        <end position="507"/>
    </location>
</feature>